<dbReference type="Proteomes" id="UP001258017">
    <property type="component" value="Unassembled WGS sequence"/>
</dbReference>
<accession>A0AAD9REA7</accession>
<gene>
    <name evidence="1" type="ORF">KPH14_000795</name>
</gene>
<proteinExistence type="predicted"/>
<sequence length="10" mass="1075">HSSSSGEAWQ</sequence>
<reference evidence="1" key="1">
    <citation type="submission" date="2021-08" db="EMBL/GenBank/DDBJ databases">
        <authorList>
            <person name="Misof B."/>
            <person name="Oliver O."/>
            <person name="Podsiadlowski L."/>
            <person name="Donath A."/>
            <person name="Peters R."/>
            <person name="Mayer C."/>
            <person name="Rust J."/>
            <person name="Gunkel S."/>
            <person name="Lesny P."/>
            <person name="Martin S."/>
            <person name="Oeyen J.P."/>
            <person name="Petersen M."/>
            <person name="Panagiotis P."/>
            <person name="Wilbrandt J."/>
            <person name="Tanja T."/>
        </authorList>
    </citation>
    <scope>NUCLEOTIDE SEQUENCE</scope>
    <source>
        <strain evidence="1">GBR_01_08_01A</strain>
        <tissue evidence="1">Thorax + abdomen</tissue>
    </source>
</reference>
<organism evidence="1 2">
    <name type="scientific">Odynerus spinipes</name>
    <dbReference type="NCBI Taxonomy" id="1348599"/>
    <lineage>
        <taxon>Eukaryota</taxon>
        <taxon>Metazoa</taxon>
        <taxon>Ecdysozoa</taxon>
        <taxon>Arthropoda</taxon>
        <taxon>Hexapoda</taxon>
        <taxon>Insecta</taxon>
        <taxon>Pterygota</taxon>
        <taxon>Neoptera</taxon>
        <taxon>Endopterygota</taxon>
        <taxon>Hymenoptera</taxon>
        <taxon>Apocrita</taxon>
        <taxon>Aculeata</taxon>
        <taxon>Vespoidea</taxon>
        <taxon>Vespidae</taxon>
        <taxon>Eumeninae</taxon>
        <taxon>Odynerus</taxon>
    </lineage>
</organism>
<feature type="non-terminal residue" evidence="1">
    <location>
        <position position="10"/>
    </location>
</feature>
<comment type="caution">
    <text evidence="1">The sequence shown here is derived from an EMBL/GenBank/DDBJ whole genome shotgun (WGS) entry which is preliminary data.</text>
</comment>
<name>A0AAD9REA7_9HYME</name>
<keyword evidence="2" id="KW-1185">Reference proteome</keyword>
<protein>
    <submittedName>
        <fullName evidence="1">Uncharacterized protein</fullName>
    </submittedName>
</protein>
<evidence type="ECO:0000313" key="2">
    <source>
        <dbReference type="Proteomes" id="UP001258017"/>
    </source>
</evidence>
<dbReference type="EMBL" id="JAIFRP010000641">
    <property type="protein sequence ID" value="KAK2578092.1"/>
    <property type="molecule type" value="Genomic_DNA"/>
</dbReference>
<reference evidence="1" key="2">
    <citation type="journal article" date="2023" name="Commun. Biol.">
        <title>Intrasexual cuticular hydrocarbon dimorphism in a wasp sheds light on hydrocarbon biosynthesis genes in Hymenoptera.</title>
        <authorList>
            <person name="Moris V.C."/>
            <person name="Podsiadlowski L."/>
            <person name="Martin S."/>
            <person name="Oeyen J.P."/>
            <person name="Donath A."/>
            <person name="Petersen M."/>
            <person name="Wilbrandt J."/>
            <person name="Misof B."/>
            <person name="Liedtke D."/>
            <person name="Thamm M."/>
            <person name="Scheiner R."/>
            <person name="Schmitt T."/>
            <person name="Niehuis O."/>
        </authorList>
    </citation>
    <scope>NUCLEOTIDE SEQUENCE</scope>
    <source>
        <strain evidence="1">GBR_01_08_01A</strain>
    </source>
</reference>
<evidence type="ECO:0000313" key="1">
    <source>
        <dbReference type="EMBL" id="KAK2578092.1"/>
    </source>
</evidence>